<dbReference type="InterPro" id="IPR007267">
    <property type="entry name" value="GtrA_DPMS_TM"/>
</dbReference>
<evidence type="ECO:0000256" key="3">
    <source>
        <dbReference type="ARBA" id="ARBA00022989"/>
    </source>
</evidence>
<keyword evidence="8" id="KW-1185">Reference proteome</keyword>
<comment type="caution">
    <text evidence="7">The sequence shown here is derived from an EMBL/GenBank/DDBJ whole genome shotgun (WGS) entry which is preliminary data.</text>
</comment>
<feature type="transmembrane region" description="Helical" evidence="5">
    <location>
        <begin position="106"/>
        <end position="128"/>
    </location>
</feature>
<sequence length="167" mass="19285">MLSLSKMKQLILQIIDFFYPPFSRILPRQTFRYAVTGGSNAALNILIFYLSYNFILTDTIVHIGPWSVNKYIGAYIIALSVSFPVGFLLNKYVVFQESDLHGRVQLFRYGLMTAMSIYMDYALLHLFVGKFGFWATPSQALIMVILSLFSYLFQTYVTFAKKKQRPL</sequence>
<dbReference type="AlphaFoldDB" id="A0A4R6IS38"/>
<feature type="transmembrane region" description="Helical" evidence="5">
    <location>
        <begin position="72"/>
        <end position="94"/>
    </location>
</feature>
<proteinExistence type="predicted"/>
<reference evidence="7 8" key="1">
    <citation type="submission" date="2019-03" db="EMBL/GenBank/DDBJ databases">
        <title>Genomic Encyclopedia of Archaeal and Bacterial Type Strains, Phase II (KMG-II): from individual species to whole genera.</title>
        <authorList>
            <person name="Goeker M."/>
        </authorList>
    </citation>
    <scope>NUCLEOTIDE SEQUENCE [LARGE SCALE GENOMIC DNA]</scope>
    <source>
        <strain evidence="7 8">DSM 19034</strain>
    </source>
</reference>
<evidence type="ECO:0000313" key="7">
    <source>
        <dbReference type="EMBL" id="TDO24776.1"/>
    </source>
</evidence>
<gene>
    <name evidence="7" type="ORF">CLV32_1069</name>
</gene>
<feature type="transmembrane region" description="Helical" evidence="5">
    <location>
        <begin position="140"/>
        <end position="159"/>
    </location>
</feature>
<evidence type="ECO:0000256" key="5">
    <source>
        <dbReference type="SAM" id="Phobius"/>
    </source>
</evidence>
<name>A0A4R6IS38_9SPHI</name>
<evidence type="ECO:0000256" key="2">
    <source>
        <dbReference type="ARBA" id="ARBA00022692"/>
    </source>
</evidence>
<keyword evidence="3 5" id="KW-1133">Transmembrane helix</keyword>
<feature type="domain" description="GtrA/DPMS transmembrane" evidence="6">
    <location>
        <begin position="32"/>
        <end position="159"/>
    </location>
</feature>
<dbReference type="EMBL" id="SNWM01000001">
    <property type="protein sequence ID" value="TDO24776.1"/>
    <property type="molecule type" value="Genomic_DNA"/>
</dbReference>
<accession>A0A4R6IS38</accession>
<dbReference type="Proteomes" id="UP000295499">
    <property type="component" value="Unassembled WGS sequence"/>
</dbReference>
<evidence type="ECO:0000313" key="8">
    <source>
        <dbReference type="Proteomes" id="UP000295499"/>
    </source>
</evidence>
<organism evidence="7 8">
    <name type="scientific">Pedobacter duraquae</name>
    <dbReference type="NCBI Taxonomy" id="425511"/>
    <lineage>
        <taxon>Bacteria</taxon>
        <taxon>Pseudomonadati</taxon>
        <taxon>Bacteroidota</taxon>
        <taxon>Sphingobacteriia</taxon>
        <taxon>Sphingobacteriales</taxon>
        <taxon>Sphingobacteriaceae</taxon>
        <taxon>Pedobacter</taxon>
    </lineage>
</organism>
<comment type="subcellular location">
    <subcellularLocation>
        <location evidence="1">Membrane</location>
        <topology evidence="1">Multi-pass membrane protein</topology>
    </subcellularLocation>
</comment>
<dbReference type="GO" id="GO:0016020">
    <property type="term" value="C:membrane"/>
    <property type="evidence" value="ECO:0007669"/>
    <property type="project" value="UniProtKB-SubCell"/>
</dbReference>
<evidence type="ECO:0000256" key="1">
    <source>
        <dbReference type="ARBA" id="ARBA00004141"/>
    </source>
</evidence>
<evidence type="ECO:0000256" key="4">
    <source>
        <dbReference type="ARBA" id="ARBA00023136"/>
    </source>
</evidence>
<dbReference type="Pfam" id="PF04138">
    <property type="entry name" value="GtrA_DPMS_TM"/>
    <property type="match status" value="1"/>
</dbReference>
<keyword evidence="4 5" id="KW-0472">Membrane</keyword>
<dbReference type="GO" id="GO:0000271">
    <property type="term" value="P:polysaccharide biosynthetic process"/>
    <property type="evidence" value="ECO:0007669"/>
    <property type="project" value="InterPro"/>
</dbReference>
<feature type="transmembrane region" description="Helical" evidence="5">
    <location>
        <begin position="33"/>
        <end position="52"/>
    </location>
</feature>
<keyword evidence="2 5" id="KW-0812">Transmembrane</keyword>
<protein>
    <submittedName>
        <fullName evidence="7">Putative flippase GtrA</fullName>
    </submittedName>
</protein>
<evidence type="ECO:0000259" key="6">
    <source>
        <dbReference type="Pfam" id="PF04138"/>
    </source>
</evidence>